<protein>
    <submittedName>
        <fullName evidence="2">Uncharacterized protein</fullName>
    </submittedName>
</protein>
<feature type="region of interest" description="Disordered" evidence="1">
    <location>
        <begin position="1"/>
        <end position="52"/>
    </location>
</feature>
<feature type="compositionally biased region" description="Acidic residues" evidence="1">
    <location>
        <begin position="92"/>
        <end position="102"/>
    </location>
</feature>
<keyword evidence="3" id="KW-1185">Reference proteome</keyword>
<gene>
    <name evidence="2" type="ORF">THAOC_24650</name>
</gene>
<comment type="caution">
    <text evidence="2">The sequence shown here is derived from an EMBL/GenBank/DDBJ whole genome shotgun (WGS) entry which is preliminary data.</text>
</comment>
<evidence type="ECO:0000313" key="3">
    <source>
        <dbReference type="Proteomes" id="UP000266841"/>
    </source>
</evidence>
<evidence type="ECO:0000313" key="2">
    <source>
        <dbReference type="EMBL" id="EJK55605.1"/>
    </source>
</evidence>
<dbReference type="Proteomes" id="UP000266841">
    <property type="component" value="Unassembled WGS sequence"/>
</dbReference>
<name>K0RRE0_THAOC</name>
<feature type="compositionally biased region" description="Polar residues" evidence="1">
    <location>
        <begin position="42"/>
        <end position="52"/>
    </location>
</feature>
<accession>K0RRE0</accession>
<proteinExistence type="predicted"/>
<reference evidence="2 3" key="1">
    <citation type="journal article" date="2012" name="Genome Biol.">
        <title>Genome and low-iron response of an oceanic diatom adapted to chronic iron limitation.</title>
        <authorList>
            <person name="Lommer M."/>
            <person name="Specht M."/>
            <person name="Roy A.S."/>
            <person name="Kraemer L."/>
            <person name="Andreson R."/>
            <person name="Gutowska M.A."/>
            <person name="Wolf J."/>
            <person name="Bergner S.V."/>
            <person name="Schilhabel M.B."/>
            <person name="Klostermeier U.C."/>
            <person name="Beiko R.G."/>
            <person name="Rosenstiel P."/>
            <person name="Hippler M."/>
            <person name="Laroche J."/>
        </authorList>
    </citation>
    <scope>NUCLEOTIDE SEQUENCE [LARGE SCALE GENOMIC DNA]</scope>
    <source>
        <strain evidence="2 3">CCMP1005</strain>
    </source>
</reference>
<feature type="region of interest" description="Disordered" evidence="1">
    <location>
        <begin position="92"/>
        <end position="111"/>
    </location>
</feature>
<sequence>MASTTISGANTGGSRGAQPTSATGSGGGSTQPTNAAGGGVGATQSADTTTNNMSEAELKTMFLADSALYEGDYADEVWEAAQLEIRTLEEEEKTAMEEDEETSTLQPNAEGGAICERNADVGVYRVLRVIEIEA</sequence>
<dbReference type="AlphaFoldDB" id="K0RRE0"/>
<evidence type="ECO:0000256" key="1">
    <source>
        <dbReference type="SAM" id="MobiDB-lite"/>
    </source>
</evidence>
<organism evidence="2 3">
    <name type="scientific">Thalassiosira oceanica</name>
    <name type="common">Marine diatom</name>
    <dbReference type="NCBI Taxonomy" id="159749"/>
    <lineage>
        <taxon>Eukaryota</taxon>
        <taxon>Sar</taxon>
        <taxon>Stramenopiles</taxon>
        <taxon>Ochrophyta</taxon>
        <taxon>Bacillariophyta</taxon>
        <taxon>Coscinodiscophyceae</taxon>
        <taxon>Thalassiosirophycidae</taxon>
        <taxon>Thalassiosirales</taxon>
        <taxon>Thalassiosiraceae</taxon>
        <taxon>Thalassiosira</taxon>
    </lineage>
</organism>
<dbReference type="EMBL" id="AGNL01033685">
    <property type="protein sequence ID" value="EJK55605.1"/>
    <property type="molecule type" value="Genomic_DNA"/>
</dbReference>